<dbReference type="InterPro" id="IPR006139">
    <property type="entry name" value="D-isomer_2_OHA_DH_cat_dom"/>
</dbReference>
<feature type="transmembrane region" description="Helical" evidence="10">
    <location>
        <begin position="947"/>
        <end position="968"/>
    </location>
</feature>
<evidence type="ECO:0000313" key="15">
    <source>
        <dbReference type="Proteomes" id="UP000478052"/>
    </source>
</evidence>
<evidence type="ECO:0000256" key="2">
    <source>
        <dbReference type="ARBA" id="ARBA00005241"/>
    </source>
</evidence>
<dbReference type="InterPro" id="IPR036259">
    <property type="entry name" value="MFS_trans_sf"/>
</dbReference>
<feature type="domain" description="D-isomer specific 2-hydroxyacid dehydrogenase catalytic" evidence="11">
    <location>
        <begin position="11"/>
        <end position="316"/>
    </location>
</feature>
<dbReference type="FunFam" id="3.40.50.720:FF:000021">
    <property type="entry name" value="D-3-phosphoglycerate dehydrogenase"/>
    <property type="match status" value="1"/>
</dbReference>
<keyword evidence="4 10" id="KW-0812">Transmembrane</keyword>
<evidence type="ECO:0000259" key="13">
    <source>
        <dbReference type="Pfam" id="PF12832"/>
    </source>
</evidence>
<evidence type="ECO:0000256" key="6">
    <source>
        <dbReference type="ARBA" id="ARBA00023002"/>
    </source>
</evidence>
<dbReference type="AlphaFoldDB" id="A0A6G0Z9C4"/>
<dbReference type="Gene3D" id="3.40.50.720">
    <property type="entry name" value="NAD(P)-binding Rossmann-like Domain"/>
    <property type="match status" value="2"/>
</dbReference>
<feature type="domain" description="D-isomer specific 2-hydroxyacid dehydrogenase NAD-binding" evidence="12">
    <location>
        <begin position="118"/>
        <end position="294"/>
    </location>
</feature>
<keyword evidence="7" id="KW-0520">NAD</keyword>
<comment type="subcellular location">
    <subcellularLocation>
        <location evidence="1">Membrane</location>
        <topology evidence="1">Multi-pass membrane protein</topology>
    </subcellularLocation>
</comment>
<keyword evidence="8 10" id="KW-0472">Membrane</keyword>
<dbReference type="GO" id="GO:0016020">
    <property type="term" value="C:membrane"/>
    <property type="evidence" value="ECO:0007669"/>
    <property type="project" value="UniProtKB-SubCell"/>
</dbReference>
<evidence type="ECO:0000256" key="4">
    <source>
        <dbReference type="ARBA" id="ARBA00022692"/>
    </source>
</evidence>
<dbReference type="Pfam" id="PF12832">
    <property type="entry name" value="MFS_1_like"/>
    <property type="match status" value="1"/>
</dbReference>
<feature type="transmembrane region" description="Helical" evidence="10">
    <location>
        <begin position="852"/>
        <end position="872"/>
    </location>
</feature>
<feature type="transmembrane region" description="Helical" evidence="10">
    <location>
        <begin position="715"/>
        <end position="732"/>
    </location>
</feature>
<dbReference type="InterPro" id="IPR024989">
    <property type="entry name" value="MFS_assoc_dom"/>
</dbReference>
<evidence type="ECO:0000313" key="14">
    <source>
        <dbReference type="EMBL" id="KAF0767173.1"/>
    </source>
</evidence>
<dbReference type="SUPFAM" id="SSF51735">
    <property type="entry name" value="NAD(P)-binding Rossmann-fold domains"/>
    <property type="match status" value="1"/>
</dbReference>
<dbReference type="Gene3D" id="1.20.1250.20">
    <property type="entry name" value="MFS general substrate transporter like domains"/>
    <property type="match status" value="3"/>
</dbReference>
<feature type="transmembrane region" description="Helical" evidence="10">
    <location>
        <begin position="892"/>
        <end position="916"/>
    </location>
</feature>
<evidence type="ECO:0000256" key="9">
    <source>
        <dbReference type="SAM" id="Coils"/>
    </source>
</evidence>
<keyword evidence="5 10" id="KW-1133">Transmembrane helix</keyword>
<dbReference type="InterPro" id="IPR029752">
    <property type="entry name" value="D-isomer_DH_CS1"/>
</dbReference>
<feature type="transmembrane region" description="Helical" evidence="10">
    <location>
        <begin position="789"/>
        <end position="810"/>
    </location>
</feature>
<accession>A0A6G0Z9C4</accession>
<keyword evidence="6" id="KW-0560">Oxidoreductase</keyword>
<dbReference type="SUPFAM" id="SSF52283">
    <property type="entry name" value="Formate/glycerate dehydrogenase catalytic domain-like"/>
    <property type="match status" value="1"/>
</dbReference>
<dbReference type="CDD" id="cd17335">
    <property type="entry name" value="MFS_MFSD6"/>
    <property type="match status" value="1"/>
</dbReference>
<dbReference type="PROSITE" id="PS00065">
    <property type="entry name" value="D_2_HYDROXYACID_DH_1"/>
    <property type="match status" value="1"/>
</dbReference>
<gene>
    <name evidence="14" type="ORF">FWK35_00002709</name>
</gene>
<comment type="caution">
    <text evidence="14">The sequence shown here is derived from an EMBL/GenBank/DDBJ whole genome shotgun (WGS) entry which is preliminary data.</text>
</comment>
<evidence type="ECO:0000256" key="10">
    <source>
        <dbReference type="SAM" id="Phobius"/>
    </source>
</evidence>
<evidence type="ECO:0000256" key="5">
    <source>
        <dbReference type="ARBA" id="ARBA00022989"/>
    </source>
</evidence>
<sequence length="1105" mass="121846">MSSPRVSIKKVLISDACDPSCASLLEKNGIQVQSKYKLPTDALIAELKAGLYDGLVVRSDTKVTKAVIEAGAQYGLKVIGRAGTGVDNIDLNAATDAGILVLNTPGGNSNSACELTCSLILSLARNVPQGCQSLKEGRWDRKLYMGTEIKEKTIGILGLGRIGREVAYRMQAFGMKTVGYDPFINKETAATFGVELLTLEQIWPIADYITIHTPLIEQTKNLINDDVFNKCKKGIKIINVARGGIVDEAALLRALNNGKCGGAGLDVLTEEPPKSSELKTLISHPKVIATPHLGASTLEAQVKVAEEVAQQFVALTNPSTTSSLIPYLTIHMQSIGLSVEEIAIVYLALPLTTFLAPPVSGFLVDKFGHYKPVLFISLALNAIFHHSLILIPQMETPGAIPSAYVMRHPESGKVDVWWSPCPSRECPEAEEINLVLDECDDHCLLRDYTVPRDENKGNTKIEQSIAVRPPTFITGLTNPQQQQLPNCIVPPVNNHQPGIDDPDLYFIYEKTKQAKNATKQIVKKPEPKKNKVRMGVLLNNETVKEIANIGAGLNNINDTSSKKEATVFVVLDMHPGLMNPTETLGMELPELDQDEQVTDFRQHFSSDMLVSSGVNFSALLDHDLRCGGRVLATNLTYNKLKELAADCMLQKCIFRTGGPERCPPEYKPSNEKVFWIYFGLRFIGTTMLAASVTVMDPIALSLIQRYGGQFGRERLFSTVGMALFSPLTGWLIDSMSLKKGYTDYSSAFYTYDILLVLSMVTLLMMPVGIKMPADHILKDMLRLLKLPHVTAFIFFLFMLGNCWGFIESYLFLYLKELGASNYLLGITVSVATISSIPFLYGAEKISKKIGHVNIIVIAFFSHAARLMGYSFIEDPWWVFPFEAIESLAVHLMWVAAATYCALLAPKNLLATLIGVIGMSHFSLGRGSGSFIGGLLIGSYGTRQSFRLMGLLGILSGTIYGLLHCMWLYKFEDKTNTEKSEPSEVESLKGVEENNKEDLSDLEAEARRLSLMIKFNHRGSLASLDKELLPATKSQSDLRSASLQLPKVDLLKSTLELNYLHKKANVNKPILKKEESCMSTPQMNRKSLIIQTTMEETNNFGNSEEN</sequence>
<keyword evidence="9" id="KW-0175">Coiled coil</keyword>
<feature type="transmembrane region" description="Helical" evidence="10">
    <location>
        <begin position="822"/>
        <end position="840"/>
    </location>
</feature>
<feature type="domain" description="Major facilitator superfamily associated" evidence="13">
    <location>
        <begin position="320"/>
        <end position="946"/>
    </location>
</feature>
<dbReference type="InterPro" id="IPR036291">
    <property type="entry name" value="NAD(P)-bd_dom_sf"/>
</dbReference>
<feature type="transmembrane region" description="Helical" evidence="10">
    <location>
        <begin position="748"/>
        <end position="769"/>
    </location>
</feature>
<dbReference type="Pfam" id="PF02826">
    <property type="entry name" value="2-Hacid_dh_C"/>
    <property type="match status" value="1"/>
</dbReference>
<feature type="transmembrane region" description="Helical" evidence="10">
    <location>
        <begin position="674"/>
        <end position="703"/>
    </location>
</feature>
<dbReference type="OrthoDB" id="10056177at2759"/>
<protein>
    <submittedName>
        <fullName evidence="14">MFS 1 like domain-containing protein</fullName>
    </submittedName>
</protein>
<evidence type="ECO:0000259" key="11">
    <source>
        <dbReference type="Pfam" id="PF00389"/>
    </source>
</evidence>
<comment type="similarity">
    <text evidence="3">Belongs to the D-isomer specific 2-hydroxyacid dehydrogenase family.</text>
</comment>
<dbReference type="SUPFAM" id="SSF103473">
    <property type="entry name" value="MFS general substrate transporter"/>
    <property type="match status" value="2"/>
</dbReference>
<dbReference type="Proteomes" id="UP000478052">
    <property type="component" value="Unassembled WGS sequence"/>
</dbReference>
<dbReference type="InterPro" id="IPR006140">
    <property type="entry name" value="D-isomer_DH_NAD-bd"/>
</dbReference>
<evidence type="ECO:0000259" key="12">
    <source>
        <dbReference type="Pfam" id="PF02826"/>
    </source>
</evidence>
<dbReference type="PANTHER" id="PTHR16172">
    <property type="entry name" value="MAJOR FACILITATOR SUPERFAMILY DOMAIN-CONTAINING PROTEIN 6-LIKE"/>
    <property type="match status" value="1"/>
</dbReference>
<feature type="coiled-coil region" evidence="9">
    <location>
        <begin position="984"/>
        <end position="1011"/>
    </location>
</feature>
<comment type="similarity">
    <text evidence="2">Belongs to the major facilitator superfamily. MFSD6 family.</text>
</comment>
<dbReference type="GO" id="GO:0051287">
    <property type="term" value="F:NAD binding"/>
    <property type="evidence" value="ECO:0007669"/>
    <property type="project" value="InterPro"/>
</dbReference>
<proteinExistence type="inferred from homology"/>
<evidence type="ECO:0000256" key="3">
    <source>
        <dbReference type="ARBA" id="ARBA00005854"/>
    </source>
</evidence>
<dbReference type="Pfam" id="PF00389">
    <property type="entry name" value="2-Hacid_dh"/>
    <property type="match status" value="1"/>
</dbReference>
<evidence type="ECO:0000256" key="1">
    <source>
        <dbReference type="ARBA" id="ARBA00004141"/>
    </source>
</evidence>
<dbReference type="EMBL" id="VUJU01001028">
    <property type="protein sequence ID" value="KAF0767173.1"/>
    <property type="molecule type" value="Genomic_DNA"/>
</dbReference>
<reference evidence="14 15" key="1">
    <citation type="submission" date="2019-08" db="EMBL/GenBank/DDBJ databases">
        <title>Whole genome of Aphis craccivora.</title>
        <authorList>
            <person name="Voronova N.V."/>
            <person name="Shulinski R.S."/>
            <person name="Bandarenka Y.V."/>
            <person name="Zhorov D.G."/>
            <person name="Warner D."/>
        </authorList>
    </citation>
    <scope>NUCLEOTIDE SEQUENCE [LARGE SCALE GENOMIC DNA]</scope>
    <source>
        <strain evidence="14">180601</strain>
        <tissue evidence="14">Whole Body</tissue>
    </source>
</reference>
<dbReference type="InterPro" id="IPR051717">
    <property type="entry name" value="MFS_MFSD6"/>
</dbReference>
<dbReference type="PANTHER" id="PTHR16172:SF41">
    <property type="entry name" value="MAJOR FACILITATOR SUPERFAMILY DOMAIN-CONTAINING PROTEIN 6-LIKE"/>
    <property type="match status" value="1"/>
</dbReference>
<evidence type="ECO:0000256" key="8">
    <source>
        <dbReference type="ARBA" id="ARBA00023136"/>
    </source>
</evidence>
<dbReference type="GO" id="GO:0016616">
    <property type="term" value="F:oxidoreductase activity, acting on the CH-OH group of donors, NAD or NADP as acceptor"/>
    <property type="evidence" value="ECO:0007669"/>
    <property type="project" value="InterPro"/>
</dbReference>
<dbReference type="CDD" id="cd12173">
    <property type="entry name" value="PGDH_4"/>
    <property type="match status" value="1"/>
</dbReference>
<feature type="transmembrane region" description="Helical" evidence="10">
    <location>
        <begin position="923"/>
        <end position="941"/>
    </location>
</feature>
<keyword evidence="15" id="KW-1185">Reference proteome</keyword>
<evidence type="ECO:0000256" key="7">
    <source>
        <dbReference type="ARBA" id="ARBA00023027"/>
    </source>
</evidence>
<organism evidence="14 15">
    <name type="scientific">Aphis craccivora</name>
    <name type="common">Cowpea aphid</name>
    <dbReference type="NCBI Taxonomy" id="307492"/>
    <lineage>
        <taxon>Eukaryota</taxon>
        <taxon>Metazoa</taxon>
        <taxon>Ecdysozoa</taxon>
        <taxon>Arthropoda</taxon>
        <taxon>Hexapoda</taxon>
        <taxon>Insecta</taxon>
        <taxon>Pterygota</taxon>
        <taxon>Neoptera</taxon>
        <taxon>Paraneoptera</taxon>
        <taxon>Hemiptera</taxon>
        <taxon>Sternorrhyncha</taxon>
        <taxon>Aphidomorpha</taxon>
        <taxon>Aphidoidea</taxon>
        <taxon>Aphididae</taxon>
        <taxon>Aphidini</taxon>
        <taxon>Aphis</taxon>
        <taxon>Aphis</taxon>
    </lineage>
</organism>
<name>A0A6G0Z9C4_APHCR</name>